<name>A0AAP2RDM4_9EURY</name>
<protein>
    <submittedName>
        <fullName evidence="1">Uncharacterized protein</fullName>
    </submittedName>
</protein>
<evidence type="ECO:0000313" key="1">
    <source>
        <dbReference type="EMBL" id="MCD1295681.1"/>
    </source>
</evidence>
<keyword evidence="2" id="KW-1185">Reference proteome</keyword>
<organism evidence="1 2">
    <name type="scientific">Methanooceanicella nereidis</name>
    <dbReference type="NCBI Taxonomy" id="2052831"/>
    <lineage>
        <taxon>Archaea</taxon>
        <taxon>Methanobacteriati</taxon>
        <taxon>Methanobacteriota</taxon>
        <taxon>Stenosarchaea group</taxon>
        <taxon>Methanomicrobia</taxon>
        <taxon>Methanocellales</taxon>
        <taxon>Methanocellaceae</taxon>
        <taxon>Methanooceanicella</taxon>
    </lineage>
</organism>
<gene>
    <name evidence="1" type="ORF">CUJ83_11800</name>
</gene>
<dbReference type="EMBL" id="PGCK01000010">
    <property type="protein sequence ID" value="MCD1295681.1"/>
    <property type="molecule type" value="Genomic_DNA"/>
</dbReference>
<evidence type="ECO:0000313" key="2">
    <source>
        <dbReference type="Proteomes" id="UP001320159"/>
    </source>
</evidence>
<comment type="caution">
    <text evidence="1">The sequence shown here is derived from an EMBL/GenBank/DDBJ whole genome shotgun (WGS) entry which is preliminary data.</text>
</comment>
<sequence>MKVLDSTTRAYRLNGNAISEASLDVVLSAAYAILAKNDEIAPPFEKWDEEEISVGDDTLLCYFTTTDSGKQIRLCFSVKDMTAKIMLLSGEEEYFIDDNLFCTIRSENKYLLEEWL</sequence>
<dbReference type="RefSeq" id="WP_230742537.1">
    <property type="nucleotide sequence ID" value="NZ_PGCK01000010.1"/>
</dbReference>
<dbReference type="AlphaFoldDB" id="A0AAP2RDM4"/>
<reference evidence="1 2" key="1">
    <citation type="submission" date="2017-11" db="EMBL/GenBank/DDBJ databases">
        <title>Isolation and Characterization of Family Methanocellaceae Species from Potential Methane Hydrate Area Offshore Southwestern Taiwan.</title>
        <authorList>
            <person name="Zhang W.-L."/>
            <person name="Chen W.-C."/>
            <person name="Lai M.-C."/>
            <person name="Chen S.-C."/>
        </authorList>
    </citation>
    <scope>NUCLEOTIDE SEQUENCE [LARGE SCALE GENOMIC DNA]</scope>
    <source>
        <strain evidence="1 2">CWC-04</strain>
    </source>
</reference>
<proteinExistence type="predicted"/>
<dbReference type="Proteomes" id="UP001320159">
    <property type="component" value="Unassembled WGS sequence"/>
</dbReference>
<accession>A0AAP2RDM4</accession>